<protein>
    <submittedName>
        <fullName evidence="3">Uncharacterized protein</fullName>
    </submittedName>
</protein>
<dbReference type="AlphaFoldDB" id="A0A2N1MEA7"/>
<name>A0A2N1MEA7_9GLOM</name>
<reference evidence="3 4" key="1">
    <citation type="submission" date="2016-04" db="EMBL/GenBank/DDBJ databases">
        <title>Genome analyses suggest a sexual origin of heterokaryosis in a supposedly ancient asexual fungus.</title>
        <authorList>
            <person name="Ropars J."/>
            <person name="Sedzielewska K."/>
            <person name="Noel J."/>
            <person name="Charron P."/>
            <person name="Farinelli L."/>
            <person name="Marton T."/>
            <person name="Kruger M."/>
            <person name="Pelin A."/>
            <person name="Brachmann A."/>
            <person name="Corradi N."/>
        </authorList>
    </citation>
    <scope>NUCLEOTIDE SEQUENCE [LARGE SCALE GENOMIC DNA]</scope>
    <source>
        <strain evidence="3 4">C2</strain>
    </source>
</reference>
<sequence>MAVDKFDGYIDILATLQYLAVEKNILLPDMLYIVFLHWDENQEYYNTEIKNTMPTLSCDPAYSQLLDTNQELRDELQDEISNNKSNEKKIRSLVKELEQCYRTISLQDNTIIAHEKEVEKLKSEISDLRKQLRILQQDKKFKGKVASIQDGRIIELKNKVKSLKAKIQILIDKKISINALDMATTTLIANVNRGLDRIENHIRGVGTPMQNPANVIDGIRGSLNTIRVTLQNITAERDQYQNLLHDSIQRVDNLRNQYTDSRNQNLRLQRLLDESRVQAERTVRERDTVIRQRDNAQGERDLAMLAYNNERQESHRWMFSYRDKDRCVQGLLREKFTKLLLYQRDTNRLQQNIRQLQTNAQNQVNRMLVIIARKQTRIGELLREKFVFQLVIRQRDQNILNLQQQILALQNNPPQNMAAVHEIYQMLAPALGQVPNYIGAGNQTVDNFFADLRKCWVERQVGPNMFSQNQIQPQVSYQGATSADFEKLNTKIASLEVQLVESMQVHSKLAQRLQLPENVVNSNNASIFDSYINQELEKRLGVIKINLAELLRKDTVDTNSTLNDHSNGGLEKRLGQIEAHLTKLAKKDTRDAKTFQRQRSESSPFGGFEKRLGQIEALLAKLARGSKSKSGRVHMVTADEQSSADFFDNNTTSPSKPEDNDDDSNNSSTESDSEKYDTNIYITYGKKSELR</sequence>
<feature type="region of interest" description="Disordered" evidence="2">
    <location>
        <begin position="638"/>
        <end position="691"/>
    </location>
</feature>
<feature type="region of interest" description="Disordered" evidence="2">
    <location>
        <begin position="587"/>
        <end position="607"/>
    </location>
</feature>
<comment type="caution">
    <text evidence="3">The sequence shown here is derived from an EMBL/GenBank/DDBJ whole genome shotgun (WGS) entry which is preliminary data.</text>
</comment>
<evidence type="ECO:0000313" key="4">
    <source>
        <dbReference type="Proteomes" id="UP000233469"/>
    </source>
</evidence>
<dbReference type="VEuPathDB" id="FungiDB:RhiirFUN_024433"/>
<feature type="compositionally biased region" description="Basic and acidic residues" evidence="2">
    <location>
        <begin position="587"/>
        <end position="600"/>
    </location>
</feature>
<dbReference type="EMBL" id="LLXL01002784">
    <property type="protein sequence ID" value="PKK59964.1"/>
    <property type="molecule type" value="Genomic_DNA"/>
</dbReference>
<feature type="coiled-coil region" evidence="1">
    <location>
        <begin position="339"/>
        <end position="366"/>
    </location>
</feature>
<dbReference type="VEuPathDB" id="FungiDB:FUN_009255"/>
<evidence type="ECO:0000256" key="1">
    <source>
        <dbReference type="SAM" id="Coils"/>
    </source>
</evidence>
<proteinExistence type="predicted"/>
<keyword evidence="1" id="KW-0175">Coiled coil</keyword>
<evidence type="ECO:0000313" key="3">
    <source>
        <dbReference type="EMBL" id="PKK59964.1"/>
    </source>
</evidence>
<organism evidence="3 4">
    <name type="scientific">Rhizophagus irregularis</name>
    <dbReference type="NCBI Taxonomy" id="588596"/>
    <lineage>
        <taxon>Eukaryota</taxon>
        <taxon>Fungi</taxon>
        <taxon>Fungi incertae sedis</taxon>
        <taxon>Mucoromycota</taxon>
        <taxon>Glomeromycotina</taxon>
        <taxon>Glomeromycetes</taxon>
        <taxon>Glomerales</taxon>
        <taxon>Glomeraceae</taxon>
        <taxon>Rhizophagus</taxon>
    </lineage>
</organism>
<gene>
    <name evidence="3" type="ORF">RhiirC2_794039</name>
</gene>
<accession>A0A2N1MEA7</accession>
<dbReference type="VEuPathDB" id="FungiDB:RhiirA1_403280"/>
<feature type="coiled-coil region" evidence="1">
    <location>
        <begin position="62"/>
        <end position="173"/>
    </location>
</feature>
<feature type="compositionally biased region" description="Polar residues" evidence="2">
    <location>
        <begin position="639"/>
        <end position="655"/>
    </location>
</feature>
<reference evidence="3 4" key="2">
    <citation type="submission" date="2017-10" db="EMBL/GenBank/DDBJ databases">
        <title>Extensive intraspecific genome diversity in a model arbuscular mycorrhizal fungus.</title>
        <authorList>
            <person name="Chen E.C.H."/>
            <person name="Morin E."/>
            <person name="Baudet D."/>
            <person name="Noel J."/>
            <person name="Ndikumana S."/>
            <person name="Charron P."/>
            <person name="St-Onge C."/>
            <person name="Giorgi J."/>
            <person name="Grigoriev I.V."/>
            <person name="Roux C."/>
            <person name="Martin F.M."/>
            <person name="Corradi N."/>
        </authorList>
    </citation>
    <scope>NUCLEOTIDE SEQUENCE [LARGE SCALE GENOMIC DNA]</scope>
    <source>
        <strain evidence="3 4">C2</strain>
    </source>
</reference>
<evidence type="ECO:0000256" key="2">
    <source>
        <dbReference type="SAM" id="MobiDB-lite"/>
    </source>
</evidence>
<feature type="coiled-coil region" evidence="1">
    <location>
        <begin position="230"/>
        <end position="271"/>
    </location>
</feature>
<dbReference type="Proteomes" id="UP000233469">
    <property type="component" value="Unassembled WGS sequence"/>
</dbReference>